<comment type="caution">
    <text evidence="3">The sequence shown here is derived from an EMBL/GenBank/DDBJ whole genome shotgun (WGS) entry which is preliminary data.</text>
</comment>
<dbReference type="EMBL" id="RXNS01000009">
    <property type="protein sequence ID" value="RTR03448.1"/>
    <property type="molecule type" value="Genomic_DNA"/>
</dbReference>
<dbReference type="GO" id="GO:0043107">
    <property type="term" value="P:type IV pilus-dependent motility"/>
    <property type="evidence" value="ECO:0007669"/>
    <property type="project" value="TreeGrafter"/>
</dbReference>
<keyword evidence="4" id="KW-1185">Reference proteome</keyword>
<dbReference type="Pfam" id="PF05137">
    <property type="entry name" value="PilN"/>
    <property type="match status" value="1"/>
</dbReference>
<keyword evidence="2" id="KW-0472">Membrane</keyword>
<keyword evidence="2" id="KW-1133">Transmembrane helix</keyword>
<keyword evidence="1" id="KW-0175">Coiled coil</keyword>
<evidence type="ECO:0000313" key="3">
    <source>
        <dbReference type="EMBL" id="RTR03448.1"/>
    </source>
</evidence>
<dbReference type="PANTHER" id="PTHR40278:SF2">
    <property type="entry name" value="TYPE IV PILUS INNER MEMBRANE COMPONENT PILN"/>
    <property type="match status" value="1"/>
</dbReference>
<protein>
    <submittedName>
        <fullName evidence="3">Fimbrial assembly protein</fullName>
    </submittedName>
</protein>
<dbReference type="InterPro" id="IPR007813">
    <property type="entry name" value="PilN"/>
</dbReference>
<feature type="coiled-coil region" evidence="1">
    <location>
        <begin position="65"/>
        <end position="92"/>
    </location>
</feature>
<proteinExistence type="predicted"/>
<sequence length="186" mass="21320">MTIEINLLPWREEQRQKRSKRFYMALLLVALVGLGAGYGMTWHYDQQLAAQRERHALIRERTVELDRDIRAVSEYEQQIATLKRRIEVFQRLQAERPQTVHVFNALAKSLEAGVHYASLARQGDSLRLSGLAEDNRRVSDQLRALEASPVFDVPVLSEVESAEDNRRFNLSVNQHMPGAAVKEVAQ</sequence>
<dbReference type="GO" id="GO:0043683">
    <property type="term" value="P:type IV pilus assembly"/>
    <property type="evidence" value="ECO:0007669"/>
    <property type="project" value="TreeGrafter"/>
</dbReference>
<reference evidence="3 4" key="1">
    <citation type="submission" date="2018-12" db="EMBL/GenBank/DDBJ databases">
        <authorList>
            <person name="Yu L."/>
        </authorList>
    </citation>
    <scope>NUCLEOTIDE SEQUENCE [LARGE SCALE GENOMIC DNA]</scope>
    <source>
        <strain evidence="3 4">11S</strain>
    </source>
</reference>
<name>A0A431V2T8_9GAMM</name>
<dbReference type="PANTHER" id="PTHR40278">
    <property type="entry name" value="DNA UTILIZATION PROTEIN HOFN"/>
    <property type="match status" value="1"/>
</dbReference>
<gene>
    <name evidence="3" type="ORF">EKG36_11020</name>
</gene>
<dbReference type="AlphaFoldDB" id="A0A431V2T8"/>
<evidence type="ECO:0000256" key="2">
    <source>
        <dbReference type="SAM" id="Phobius"/>
    </source>
</evidence>
<dbReference type="InterPro" id="IPR052534">
    <property type="entry name" value="Extracell_DNA_Util/SecSys_Comp"/>
</dbReference>
<dbReference type="RefSeq" id="WP_126484008.1">
    <property type="nucleotide sequence ID" value="NZ_RXNS01000009.1"/>
</dbReference>
<organism evidence="3 4">
    <name type="scientific">Halomonas nitroreducens</name>
    <dbReference type="NCBI Taxonomy" id="447425"/>
    <lineage>
        <taxon>Bacteria</taxon>
        <taxon>Pseudomonadati</taxon>
        <taxon>Pseudomonadota</taxon>
        <taxon>Gammaproteobacteria</taxon>
        <taxon>Oceanospirillales</taxon>
        <taxon>Halomonadaceae</taxon>
        <taxon>Halomonas</taxon>
    </lineage>
</organism>
<dbReference type="Proteomes" id="UP000267400">
    <property type="component" value="Unassembled WGS sequence"/>
</dbReference>
<dbReference type="OrthoDB" id="5296173at2"/>
<accession>A0A431V2T8</accession>
<keyword evidence="2" id="KW-0812">Transmembrane</keyword>
<evidence type="ECO:0000256" key="1">
    <source>
        <dbReference type="SAM" id="Coils"/>
    </source>
</evidence>
<evidence type="ECO:0000313" key="4">
    <source>
        <dbReference type="Proteomes" id="UP000267400"/>
    </source>
</evidence>
<feature type="transmembrane region" description="Helical" evidence="2">
    <location>
        <begin position="21"/>
        <end position="44"/>
    </location>
</feature>